<feature type="domain" description="Glycosyl transferase family 1" evidence="1">
    <location>
        <begin position="200"/>
        <end position="363"/>
    </location>
</feature>
<dbReference type="InterPro" id="IPR001296">
    <property type="entry name" value="Glyco_trans_1"/>
</dbReference>
<comment type="caution">
    <text evidence="3">The sequence shown here is derived from an EMBL/GenBank/DDBJ whole genome shotgun (WGS) entry which is preliminary data.</text>
</comment>
<dbReference type="AlphaFoldDB" id="A0A7Y0E1S1"/>
<dbReference type="InterPro" id="IPR050194">
    <property type="entry name" value="Glycosyltransferase_grp1"/>
</dbReference>
<dbReference type="Proteomes" id="UP000539372">
    <property type="component" value="Unassembled WGS sequence"/>
</dbReference>
<organism evidence="3 4">
    <name type="scientific">Pacificispira spongiicola</name>
    <dbReference type="NCBI Taxonomy" id="2729598"/>
    <lineage>
        <taxon>Bacteria</taxon>
        <taxon>Pseudomonadati</taxon>
        <taxon>Pseudomonadota</taxon>
        <taxon>Alphaproteobacteria</taxon>
        <taxon>Rhodospirillales</taxon>
        <taxon>Rhodospirillaceae</taxon>
        <taxon>Pacificispira</taxon>
    </lineage>
</organism>
<evidence type="ECO:0000313" key="3">
    <source>
        <dbReference type="EMBL" id="NMM44866.1"/>
    </source>
</evidence>
<proteinExistence type="predicted"/>
<keyword evidence="4" id="KW-1185">Reference proteome</keyword>
<gene>
    <name evidence="3" type="ORF">HH303_10290</name>
</gene>
<evidence type="ECO:0000259" key="1">
    <source>
        <dbReference type="Pfam" id="PF00534"/>
    </source>
</evidence>
<reference evidence="3 4" key="1">
    <citation type="submission" date="2020-04" db="EMBL/GenBank/DDBJ databases">
        <title>Rhodospirillaceae bacterium KN72 isolated from deep sea.</title>
        <authorList>
            <person name="Zhang D.-C."/>
        </authorList>
    </citation>
    <scope>NUCLEOTIDE SEQUENCE [LARGE SCALE GENOMIC DNA]</scope>
    <source>
        <strain evidence="3 4">KN72</strain>
    </source>
</reference>
<dbReference type="RefSeq" id="WP_169625255.1">
    <property type="nucleotide sequence ID" value="NZ_JABBNT010000003.1"/>
</dbReference>
<dbReference type="Gene3D" id="3.40.50.2000">
    <property type="entry name" value="Glycogen Phosphorylase B"/>
    <property type="match status" value="2"/>
</dbReference>
<keyword evidence="3" id="KW-0808">Transferase</keyword>
<dbReference type="Pfam" id="PF13439">
    <property type="entry name" value="Glyco_transf_4"/>
    <property type="match status" value="1"/>
</dbReference>
<dbReference type="PANTHER" id="PTHR45947">
    <property type="entry name" value="SULFOQUINOVOSYL TRANSFERASE SQD2"/>
    <property type="match status" value="1"/>
</dbReference>
<sequence>MSATEDQSTGGGPEGLGTVLQVLPALETGGVERTAVDIAIALKDAGYHPLVASSGGRMVRELARADIEHIDLPLASKNWLTMRRNADRLEAIIRDRNVDIVHARSRAPAWSAYWAAQRTGTRFVTTFHGTYNFTNPLKKFYNSVMVRADRVIANSEFIRRHIQANYRVDGTKLRVIHRGIDIDLYSGEAVSAERLIRLSERWRLPDGVPVVMLPGRLTRWKGQLLLVKALAEMQTRPVRCLLVGDAQGRTAFEQEVLALARKLKVDHAVHVVGACDDMPAALKLSDVVVSASTDPEAFGRVAVEGQAMGRLVVAPAHGGAPEQIMDRETGFLFRPGDAYDLANKLDIALNLSPEQRQRIGAAAVANAQAHFTKTGMAKATLDVYEELLRAPARAPAASAA</sequence>
<dbReference type="GO" id="GO:0016758">
    <property type="term" value="F:hexosyltransferase activity"/>
    <property type="evidence" value="ECO:0007669"/>
    <property type="project" value="TreeGrafter"/>
</dbReference>
<name>A0A7Y0E1S1_9PROT</name>
<dbReference type="Pfam" id="PF00534">
    <property type="entry name" value="Glycos_transf_1"/>
    <property type="match status" value="1"/>
</dbReference>
<protein>
    <submittedName>
        <fullName evidence="3">Glycosyltransferase family 4 protein</fullName>
    </submittedName>
</protein>
<dbReference type="SUPFAM" id="SSF53756">
    <property type="entry name" value="UDP-Glycosyltransferase/glycogen phosphorylase"/>
    <property type="match status" value="1"/>
</dbReference>
<dbReference type="PANTHER" id="PTHR45947:SF3">
    <property type="entry name" value="SULFOQUINOVOSYL TRANSFERASE SQD2"/>
    <property type="match status" value="1"/>
</dbReference>
<evidence type="ECO:0000313" key="4">
    <source>
        <dbReference type="Proteomes" id="UP000539372"/>
    </source>
</evidence>
<dbReference type="InterPro" id="IPR028098">
    <property type="entry name" value="Glyco_trans_4-like_N"/>
</dbReference>
<accession>A0A7Y0E1S1</accession>
<evidence type="ECO:0000259" key="2">
    <source>
        <dbReference type="Pfam" id="PF13439"/>
    </source>
</evidence>
<dbReference type="CDD" id="cd03819">
    <property type="entry name" value="GT4_WavL-like"/>
    <property type="match status" value="1"/>
</dbReference>
<feature type="domain" description="Glycosyltransferase subfamily 4-like N-terminal" evidence="2">
    <location>
        <begin position="29"/>
        <end position="183"/>
    </location>
</feature>
<dbReference type="EMBL" id="JABBNT010000003">
    <property type="protein sequence ID" value="NMM44866.1"/>
    <property type="molecule type" value="Genomic_DNA"/>
</dbReference>